<organism evidence="2 3">
    <name type="scientific">Holothuria leucospilota</name>
    <name type="common">Black long sea cucumber</name>
    <name type="synonym">Mertensiothuria leucospilota</name>
    <dbReference type="NCBI Taxonomy" id="206669"/>
    <lineage>
        <taxon>Eukaryota</taxon>
        <taxon>Metazoa</taxon>
        <taxon>Echinodermata</taxon>
        <taxon>Eleutherozoa</taxon>
        <taxon>Echinozoa</taxon>
        <taxon>Holothuroidea</taxon>
        <taxon>Aspidochirotacea</taxon>
        <taxon>Aspidochirotida</taxon>
        <taxon>Holothuriidae</taxon>
        <taxon>Holothuria</taxon>
    </lineage>
</organism>
<dbReference type="PANTHER" id="PTHR33748:SF5">
    <property type="entry name" value="GROUND-LIKE DOMAIN-CONTAINING PROTEIN"/>
    <property type="match status" value="1"/>
</dbReference>
<dbReference type="Proteomes" id="UP001152320">
    <property type="component" value="Chromosome 13"/>
</dbReference>
<dbReference type="GO" id="GO:0016020">
    <property type="term" value="C:membrane"/>
    <property type="evidence" value="ECO:0007669"/>
    <property type="project" value="TreeGrafter"/>
</dbReference>
<accession>A0A9Q1H103</accession>
<reference evidence="2" key="1">
    <citation type="submission" date="2021-10" db="EMBL/GenBank/DDBJ databases">
        <title>Tropical sea cucumber genome reveals ecological adaptation and Cuvierian tubules defense mechanism.</title>
        <authorList>
            <person name="Chen T."/>
        </authorList>
    </citation>
    <scope>NUCLEOTIDE SEQUENCE</scope>
    <source>
        <strain evidence="2">Nanhai2018</strain>
        <tissue evidence="2">Muscle</tissue>
    </source>
</reference>
<evidence type="ECO:0000256" key="1">
    <source>
        <dbReference type="SAM" id="Phobius"/>
    </source>
</evidence>
<keyword evidence="1" id="KW-0472">Membrane</keyword>
<keyword evidence="1" id="KW-1133">Transmembrane helix</keyword>
<proteinExistence type="predicted"/>
<dbReference type="PANTHER" id="PTHR33748">
    <property type="entry name" value="PROTEIN CBG04600"/>
    <property type="match status" value="1"/>
</dbReference>
<dbReference type="OrthoDB" id="8062037at2759"/>
<keyword evidence="1" id="KW-0812">Transmembrane</keyword>
<sequence length="129" mass="14867">MINGQVSAKNYAKYLRQHEWTYSACGDDVVVVFVNMSKEVGMSCGTTTVHELEYLVIEDILRNAERIFKTQNITQSIVFIIRSLKEAFNGEYKRTPPFPVWTVVHMALGSSFVLCCFFSMYICRLLYSQ</sequence>
<dbReference type="AlphaFoldDB" id="A0A9Q1H103"/>
<feature type="transmembrane region" description="Helical" evidence="1">
    <location>
        <begin position="103"/>
        <end position="127"/>
    </location>
</feature>
<evidence type="ECO:0000313" key="3">
    <source>
        <dbReference type="Proteomes" id="UP001152320"/>
    </source>
</evidence>
<protein>
    <submittedName>
        <fullName evidence="2">Uncharacterized protein</fullName>
    </submittedName>
</protein>
<evidence type="ECO:0000313" key="2">
    <source>
        <dbReference type="EMBL" id="KAJ8031062.1"/>
    </source>
</evidence>
<name>A0A9Q1H103_HOLLE</name>
<gene>
    <name evidence="2" type="ORF">HOLleu_27667</name>
</gene>
<keyword evidence="3" id="KW-1185">Reference proteome</keyword>
<dbReference type="EMBL" id="JAIZAY010000013">
    <property type="protein sequence ID" value="KAJ8031062.1"/>
    <property type="molecule type" value="Genomic_DNA"/>
</dbReference>
<comment type="caution">
    <text evidence="2">The sequence shown here is derived from an EMBL/GenBank/DDBJ whole genome shotgun (WGS) entry which is preliminary data.</text>
</comment>